<dbReference type="Proteomes" id="UP000663881">
    <property type="component" value="Unassembled WGS sequence"/>
</dbReference>
<sequence>GNAAIVSAIPLWLFWRIHQIRIIK</sequence>
<comment type="caution">
    <text evidence="1">The sequence shown here is derived from an EMBL/GenBank/DDBJ whole genome shotgun (WGS) entry which is preliminary data.</text>
</comment>
<dbReference type="EMBL" id="CAJOAY010018321">
    <property type="protein sequence ID" value="CAF4319713.1"/>
    <property type="molecule type" value="Genomic_DNA"/>
</dbReference>
<evidence type="ECO:0000313" key="1">
    <source>
        <dbReference type="EMBL" id="CAF4319713.1"/>
    </source>
</evidence>
<proteinExistence type="predicted"/>
<dbReference type="GO" id="GO:0016020">
    <property type="term" value="C:membrane"/>
    <property type="evidence" value="ECO:0007669"/>
    <property type="project" value="InterPro"/>
</dbReference>
<dbReference type="AlphaFoldDB" id="A0A820J1H1"/>
<name>A0A820J1H1_9BILA</name>
<dbReference type="InterPro" id="IPR009779">
    <property type="entry name" value="SSR3"/>
</dbReference>
<dbReference type="Pfam" id="PF07074">
    <property type="entry name" value="TRAP-gamma"/>
    <property type="match status" value="1"/>
</dbReference>
<evidence type="ECO:0000313" key="2">
    <source>
        <dbReference type="Proteomes" id="UP000663881"/>
    </source>
</evidence>
<gene>
    <name evidence="1" type="ORF">OKA104_LOCUS47177</name>
</gene>
<protein>
    <submittedName>
        <fullName evidence="1">Uncharacterized protein</fullName>
    </submittedName>
</protein>
<organism evidence="1 2">
    <name type="scientific">Adineta steineri</name>
    <dbReference type="NCBI Taxonomy" id="433720"/>
    <lineage>
        <taxon>Eukaryota</taxon>
        <taxon>Metazoa</taxon>
        <taxon>Spiralia</taxon>
        <taxon>Gnathifera</taxon>
        <taxon>Rotifera</taxon>
        <taxon>Eurotatoria</taxon>
        <taxon>Bdelloidea</taxon>
        <taxon>Adinetida</taxon>
        <taxon>Adinetidae</taxon>
        <taxon>Adineta</taxon>
    </lineage>
</organism>
<accession>A0A820J1H1</accession>
<reference evidence="1" key="1">
    <citation type="submission" date="2021-02" db="EMBL/GenBank/DDBJ databases">
        <authorList>
            <person name="Nowell W R."/>
        </authorList>
    </citation>
    <scope>NUCLEOTIDE SEQUENCE</scope>
</reference>
<feature type="non-terminal residue" evidence="1">
    <location>
        <position position="1"/>
    </location>
</feature>
<dbReference type="GO" id="GO:0006614">
    <property type="term" value="P:SRP-dependent cotranslational protein targeting to membrane"/>
    <property type="evidence" value="ECO:0007669"/>
    <property type="project" value="InterPro"/>
</dbReference>